<feature type="domain" description="Orn/Lys/Arg decarboxylase N-terminal" evidence="2">
    <location>
        <begin position="17"/>
        <end position="132"/>
    </location>
</feature>
<dbReference type="GO" id="GO:0008792">
    <property type="term" value="F:arginine decarboxylase activity"/>
    <property type="evidence" value="ECO:0007669"/>
    <property type="project" value="TreeGrafter"/>
</dbReference>
<dbReference type="InterPro" id="IPR011193">
    <property type="entry name" value="Orn/lys/arg_de-COase"/>
</dbReference>
<dbReference type="Gene3D" id="3.40.50.2300">
    <property type="match status" value="1"/>
</dbReference>
<proteinExistence type="predicted"/>
<keyword evidence="1" id="KW-0812">Transmembrane</keyword>
<reference evidence="3" key="1">
    <citation type="submission" date="2024-06" db="EMBL/GenBank/DDBJ databases">
        <title>Streptomyces sp. strain HUAS MG91 genome sequences.</title>
        <authorList>
            <person name="Mo P."/>
        </authorList>
    </citation>
    <scope>NUCLEOTIDE SEQUENCE</scope>
    <source>
        <strain evidence="3">HUAS MG91</strain>
    </source>
</reference>
<dbReference type="KEGG" id="stac:ABII15_30745"/>
<evidence type="ECO:0000259" key="2">
    <source>
        <dbReference type="Pfam" id="PF03709"/>
    </source>
</evidence>
<evidence type="ECO:0000256" key="1">
    <source>
        <dbReference type="SAM" id="Phobius"/>
    </source>
</evidence>
<dbReference type="InterPro" id="IPR005308">
    <property type="entry name" value="OKR_de-COase_N"/>
</dbReference>
<accession>A0AAU8IZG5</accession>
<protein>
    <submittedName>
        <fullName evidence="3">Orn/Lys/Arg decarboxylase N-terminal domain-containing protein</fullName>
    </submittedName>
</protein>
<organism evidence="3">
    <name type="scientific">Streptomyces tabacisoli</name>
    <dbReference type="NCBI Taxonomy" id="3156398"/>
    <lineage>
        <taxon>Bacteria</taxon>
        <taxon>Bacillati</taxon>
        <taxon>Actinomycetota</taxon>
        <taxon>Actinomycetes</taxon>
        <taxon>Kitasatosporales</taxon>
        <taxon>Streptomycetaceae</taxon>
        <taxon>Streptomyces</taxon>
    </lineage>
</organism>
<dbReference type="RefSeq" id="WP_353945528.1">
    <property type="nucleotide sequence ID" value="NZ_CP159534.1"/>
</dbReference>
<dbReference type="AlphaFoldDB" id="A0AAU8IZG5"/>
<evidence type="ECO:0000313" key="3">
    <source>
        <dbReference type="EMBL" id="XCJ74080.1"/>
    </source>
</evidence>
<dbReference type="GO" id="GO:0005829">
    <property type="term" value="C:cytosol"/>
    <property type="evidence" value="ECO:0007669"/>
    <property type="project" value="TreeGrafter"/>
</dbReference>
<feature type="transmembrane region" description="Helical" evidence="1">
    <location>
        <begin position="204"/>
        <end position="227"/>
    </location>
</feature>
<sequence length="237" mass="25218">MLFAVTEDPDGKRRVAESLRRIREVLRAEGVGVRWLTDIADAVAVVRSDASPVGLVTQWLPPGENGSESRSAELLRAVARSFRGLPVYLLERGGTLQEMPLWVSDVATGYLWPDEDTPASVGGRIANAVAEYRRAVLPPFFGALSEFHDTHEYSWHTPAHGGGVAFLRSAAGREASGDGIQASRILRCATRAASFHAAEKPEGVSAWALVGGAAAALVAGAVGVRGLRRRRGVARAA</sequence>
<name>A0AAU8IZG5_9ACTN</name>
<dbReference type="GO" id="GO:0006527">
    <property type="term" value="P:L-arginine catabolic process"/>
    <property type="evidence" value="ECO:0007669"/>
    <property type="project" value="TreeGrafter"/>
</dbReference>
<dbReference type="PANTHER" id="PTHR45229:SF3">
    <property type="entry name" value="BIODEGRADATIVE ARGININE DECARBOXYLASE"/>
    <property type="match status" value="1"/>
</dbReference>
<keyword evidence="1" id="KW-1133">Transmembrane helix</keyword>
<keyword evidence="1" id="KW-0472">Membrane</keyword>
<dbReference type="Pfam" id="PF03709">
    <property type="entry name" value="OKR_DC_1_N"/>
    <property type="match status" value="1"/>
</dbReference>
<dbReference type="EMBL" id="CP159534">
    <property type="protein sequence ID" value="XCJ74080.1"/>
    <property type="molecule type" value="Genomic_DNA"/>
</dbReference>
<dbReference type="GO" id="GO:0030170">
    <property type="term" value="F:pyridoxal phosphate binding"/>
    <property type="evidence" value="ECO:0007669"/>
    <property type="project" value="TreeGrafter"/>
</dbReference>
<dbReference type="PANTHER" id="PTHR45229">
    <property type="entry name" value="CONSTITUTIVE ORNITHINE DECARBOXYLASE"/>
    <property type="match status" value="1"/>
</dbReference>
<gene>
    <name evidence="3" type="ORF">ABII15_30745</name>
</gene>